<evidence type="ECO:0000259" key="8">
    <source>
        <dbReference type="PROSITE" id="PS50928"/>
    </source>
</evidence>
<dbReference type="CDD" id="cd06261">
    <property type="entry name" value="TM_PBP2"/>
    <property type="match status" value="1"/>
</dbReference>
<feature type="transmembrane region" description="Helical" evidence="7">
    <location>
        <begin position="282"/>
        <end position="308"/>
    </location>
</feature>
<keyword evidence="4 7" id="KW-0812">Transmembrane</keyword>
<dbReference type="Pfam" id="PF00528">
    <property type="entry name" value="BPD_transp_1"/>
    <property type="match status" value="1"/>
</dbReference>
<comment type="caution">
    <text evidence="9">The sequence shown here is derived from an EMBL/GenBank/DDBJ whole genome shotgun (WGS) entry which is preliminary data.</text>
</comment>
<dbReference type="Proteomes" id="UP001500301">
    <property type="component" value="Unassembled WGS sequence"/>
</dbReference>
<name>A0ABP6VST4_9ACTN</name>
<feature type="domain" description="ABC transmembrane type-1" evidence="8">
    <location>
        <begin position="100"/>
        <end position="301"/>
    </location>
</feature>
<feature type="transmembrane region" description="Helical" evidence="7">
    <location>
        <begin position="106"/>
        <end position="127"/>
    </location>
</feature>
<sequence length="319" mass="33593">MATAWLRFLLGRLAGTAVVLLVLSFGIYCLVYLAPGSVEHTLLGNRPATEETRAAIRAQYHLDDPLLVQYWNWLAGALHGDLGTSIRSGEPVDVAISSRATLTLQLSTLGTLFALLLGIPAGIAAALRRGRAADQGIVVLSVAGLSAPPFAVGLLLLGLLAVKLGWFPVYGAGDGGLDRWWHLVLPATALAIGGAGLLVRFTRTSLVRELDQDYVVFARARGLGGVRVLRYALRNCAVPILTATGLVLTSILVGSVLVEVVFALPGLGSLLVDSVTFKDVPVVQGVALLLTILIALVNLAVDAAYAAADPRVSLVRRKR</sequence>
<evidence type="ECO:0000256" key="4">
    <source>
        <dbReference type="ARBA" id="ARBA00022692"/>
    </source>
</evidence>
<comment type="similarity">
    <text evidence="7">Belongs to the binding-protein-dependent transport system permease family.</text>
</comment>
<feature type="transmembrane region" description="Helical" evidence="7">
    <location>
        <begin position="180"/>
        <end position="199"/>
    </location>
</feature>
<dbReference type="InterPro" id="IPR000515">
    <property type="entry name" value="MetI-like"/>
</dbReference>
<dbReference type="InterPro" id="IPR045621">
    <property type="entry name" value="BPD_transp_1_N"/>
</dbReference>
<dbReference type="Pfam" id="PF19300">
    <property type="entry name" value="BPD_transp_1_N"/>
    <property type="match status" value="1"/>
</dbReference>
<keyword evidence="2 7" id="KW-0813">Transport</keyword>
<evidence type="ECO:0000256" key="3">
    <source>
        <dbReference type="ARBA" id="ARBA00022475"/>
    </source>
</evidence>
<dbReference type="PANTHER" id="PTHR43163:SF6">
    <property type="entry name" value="DIPEPTIDE TRANSPORT SYSTEM PERMEASE PROTEIN DPPB-RELATED"/>
    <property type="match status" value="1"/>
</dbReference>
<comment type="subcellular location">
    <subcellularLocation>
        <location evidence="1 7">Cell membrane</location>
        <topology evidence="1 7">Multi-pass membrane protein</topology>
    </subcellularLocation>
</comment>
<gene>
    <name evidence="9" type="ORF">GCM10022263_27300</name>
</gene>
<dbReference type="EMBL" id="BAABBB010000013">
    <property type="protein sequence ID" value="GAA3538235.1"/>
    <property type="molecule type" value="Genomic_DNA"/>
</dbReference>
<feature type="transmembrane region" description="Helical" evidence="7">
    <location>
        <begin position="12"/>
        <end position="34"/>
    </location>
</feature>
<dbReference type="RefSeq" id="WP_218234296.1">
    <property type="nucleotide sequence ID" value="NZ_BAABBB010000013.1"/>
</dbReference>
<keyword evidence="5 7" id="KW-1133">Transmembrane helix</keyword>
<dbReference type="PANTHER" id="PTHR43163">
    <property type="entry name" value="DIPEPTIDE TRANSPORT SYSTEM PERMEASE PROTEIN DPPB-RELATED"/>
    <property type="match status" value="1"/>
</dbReference>
<protein>
    <submittedName>
        <fullName evidence="9">ABC transporter permease</fullName>
    </submittedName>
</protein>
<evidence type="ECO:0000313" key="10">
    <source>
        <dbReference type="Proteomes" id="UP001500301"/>
    </source>
</evidence>
<evidence type="ECO:0000256" key="5">
    <source>
        <dbReference type="ARBA" id="ARBA00022989"/>
    </source>
</evidence>
<evidence type="ECO:0000256" key="6">
    <source>
        <dbReference type="ARBA" id="ARBA00023136"/>
    </source>
</evidence>
<organism evidence="9 10">
    <name type="scientific">Nocardioides daeguensis</name>
    <dbReference type="NCBI Taxonomy" id="908359"/>
    <lineage>
        <taxon>Bacteria</taxon>
        <taxon>Bacillati</taxon>
        <taxon>Actinomycetota</taxon>
        <taxon>Actinomycetes</taxon>
        <taxon>Propionibacteriales</taxon>
        <taxon>Nocardioidaceae</taxon>
        <taxon>Nocardioides</taxon>
    </lineage>
</organism>
<evidence type="ECO:0000256" key="2">
    <source>
        <dbReference type="ARBA" id="ARBA00022448"/>
    </source>
</evidence>
<accession>A0ABP6VST4</accession>
<reference evidence="10" key="1">
    <citation type="journal article" date="2019" name="Int. J. Syst. Evol. Microbiol.">
        <title>The Global Catalogue of Microorganisms (GCM) 10K type strain sequencing project: providing services to taxonomists for standard genome sequencing and annotation.</title>
        <authorList>
            <consortium name="The Broad Institute Genomics Platform"/>
            <consortium name="The Broad Institute Genome Sequencing Center for Infectious Disease"/>
            <person name="Wu L."/>
            <person name="Ma J."/>
        </authorList>
    </citation>
    <scope>NUCLEOTIDE SEQUENCE [LARGE SCALE GENOMIC DNA]</scope>
    <source>
        <strain evidence="10">JCM 17460</strain>
    </source>
</reference>
<dbReference type="PROSITE" id="PS50928">
    <property type="entry name" value="ABC_TM1"/>
    <property type="match status" value="1"/>
</dbReference>
<feature type="transmembrane region" description="Helical" evidence="7">
    <location>
        <begin position="237"/>
        <end position="262"/>
    </location>
</feature>
<evidence type="ECO:0000256" key="7">
    <source>
        <dbReference type="RuleBase" id="RU363032"/>
    </source>
</evidence>
<evidence type="ECO:0000256" key="1">
    <source>
        <dbReference type="ARBA" id="ARBA00004651"/>
    </source>
</evidence>
<proteinExistence type="inferred from homology"/>
<feature type="transmembrane region" description="Helical" evidence="7">
    <location>
        <begin position="139"/>
        <end position="160"/>
    </location>
</feature>
<keyword evidence="3" id="KW-1003">Cell membrane</keyword>
<keyword evidence="10" id="KW-1185">Reference proteome</keyword>
<evidence type="ECO:0000313" key="9">
    <source>
        <dbReference type="EMBL" id="GAA3538235.1"/>
    </source>
</evidence>
<keyword evidence="6 7" id="KW-0472">Membrane</keyword>